<name>A0AAV4V7J1_CAEEX</name>
<dbReference type="EMBL" id="BPLR01014045">
    <property type="protein sequence ID" value="GIY65894.1"/>
    <property type="molecule type" value="Genomic_DNA"/>
</dbReference>
<comment type="caution">
    <text evidence="2">The sequence shown here is derived from an EMBL/GenBank/DDBJ whole genome shotgun (WGS) entry which is preliminary data.</text>
</comment>
<proteinExistence type="predicted"/>
<evidence type="ECO:0000256" key="1">
    <source>
        <dbReference type="SAM" id="MobiDB-lite"/>
    </source>
</evidence>
<feature type="region of interest" description="Disordered" evidence="1">
    <location>
        <begin position="1"/>
        <end position="33"/>
    </location>
</feature>
<feature type="compositionally biased region" description="Basic and acidic residues" evidence="1">
    <location>
        <begin position="15"/>
        <end position="30"/>
    </location>
</feature>
<dbReference type="Proteomes" id="UP001054945">
    <property type="component" value="Unassembled WGS sequence"/>
</dbReference>
<organism evidence="2 3">
    <name type="scientific">Caerostris extrusa</name>
    <name type="common">Bark spider</name>
    <name type="synonym">Caerostris bankana</name>
    <dbReference type="NCBI Taxonomy" id="172846"/>
    <lineage>
        <taxon>Eukaryota</taxon>
        <taxon>Metazoa</taxon>
        <taxon>Ecdysozoa</taxon>
        <taxon>Arthropoda</taxon>
        <taxon>Chelicerata</taxon>
        <taxon>Arachnida</taxon>
        <taxon>Araneae</taxon>
        <taxon>Araneomorphae</taxon>
        <taxon>Entelegynae</taxon>
        <taxon>Araneoidea</taxon>
        <taxon>Araneidae</taxon>
        <taxon>Caerostris</taxon>
    </lineage>
</organism>
<sequence length="80" mass="9130">METDSEISHRRTKVVRRDVSESRNHGHEEPANYPRLGGLVKGLRLNSGWWNTHYHNCFENQSSPMVSKAVGLSDRTHSVS</sequence>
<gene>
    <name evidence="2" type="ORF">CEXT_166021</name>
</gene>
<evidence type="ECO:0000313" key="2">
    <source>
        <dbReference type="EMBL" id="GIY65894.1"/>
    </source>
</evidence>
<dbReference type="AlphaFoldDB" id="A0AAV4V7J1"/>
<protein>
    <submittedName>
        <fullName evidence="2">Uncharacterized protein</fullName>
    </submittedName>
</protein>
<keyword evidence="3" id="KW-1185">Reference proteome</keyword>
<accession>A0AAV4V7J1</accession>
<evidence type="ECO:0000313" key="3">
    <source>
        <dbReference type="Proteomes" id="UP001054945"/>
    </source>
</evidence>
<reference evidence="2 3" key="1">
    <citation type="submission" date="2021-06" db="EMBL/GenBank/DDBJ databases">
        <title>Caerostris extrusa draft genome.</title>
        <authorList>
            <person name="Kono N."/>
            <person name="Arakawa K."/>
        </authorList>
    </citation>
    <scope>NUCLEOTIDE SEQUENCE [LARGE SCALE GENOMIC DNA]</scope>
</reference>